<feature type="compositionally biased region" description="Basic and acidic residues" evidence="8">
    <location>
        <begin position="511"/>
        <end position="557"/>
    </location>
</feature>
<evidence type="ECO:0000256" key="2">
    <source>
        <dbReference type="ARBA" id="ARBA00022448"/>
    </source>
</evidence>
<evidence type="ECO:0000256" key="9">
    <source>
        <dbReference type="SAM" id="Phobius"/>
    </source>
</evidence>
<evidence type="ECO:0000256" key="8">
    <source>
        <dbReference type="SAM" id="MobiDB-lite"/>
    </source>
</evidence>
<evidence type="ECO:0000256" key="5">
    <source>
        <dbReference type="ARBA" id="ARBA00022989"/>
    </source>
</evidence>
<feature type="transmembrane region" description="Helical" evidence="9">
    <location>
        <begin position="170"/>
        <end position="188"/>
    </location>
</feature>
<dbReference type="PANTHER" id="PTHR22950:SF646">
    <property type="entry name" value="SODIUM-COUPLED NEUTRAL AMINO ACID TRANSPORTER 10-RELATED"/>
    <property type="match status" value="1"/>
</dbReference>
<evidence type="ECO:0000313" key="12">
    <source>
        <dbReference type="Proteomes" id="UP000318571"/>
    </source>
</evidence>
<feature type="transmembrane region" description="Helical" evidence="9">
    <location>
        <begin position="58"/>
        <end position="75"/>
    </location>
</feature>
<proteinExistence type="predicted"/>
<dbReference type="InterPro" id="IPR013057">
    <property type="entry name" value="AA_transpt_TM"/>
</dbReference>
<feature type="compositionally biased region" description="Polar residues" evidence="8">
    <location>
        <begin position="743"/>
        <end position="753"/>
    </location>
</feature>
<feature type="transmembrane region" description="Helical" evidence="9">
    <location>
        <begin position="414"/>
        <end position="435"/>
    </location>
</feature>
<gene>
    <name evidence="11" type="ORF">TCAL_08902</name>
</gene>
<feature type="compositionally biased region" description="Basic and acidic residues" evidence="8">
    <location>
        <begin position="962"/>
        <end position="973"/>
    </location>
</feature>
<feature type="region of interest" description="Disordered" evidence="8">
    <location>
        <begin position="640"/>
        <end position="691"/>
    </location>
</feature>
<feature type="region of interest" description="Disordered" evidence="8">
    <location>
        <begin position="492"/>
        <end position="565"/>
    </location>
</feature>
<evidence type="ECO:0000256" key="4">
    <source>
        <dbReference type="ARBA" id="ARBA00022970"/>
    </source>
</evidence>
<feature type="compositionally biased region" description="Polar residues" evidence="8">
    <location>
        <begin position="654"/>
        <end position="672"/>
    </location>
</feature>
<keyword evidence="5 9" id="KW-1133">Transmembrane helix</keyword>
<feature type="transmembrane region" description="Helical" evidence="9">
    <location>
        <begin position="277"/>
        <end position="298"/>
    </location>
</feature>
<evidence type="ECO:0000256" key="6">
    <source>
        <dbReference type="ARBA" id="ARBA00023136"/>
    </source>
</evidence>
<evidence type="ECO:0000256" key="7">
    <source>
        <dbReference type="SAM" id="Coils"/>
    </source>
</evidence>
<comment type="subcellular location">
    <subcellularLocation>
        <location evidence="1">Membrane</location>
        <topology evidence="1">Multi-pass membrane protein</topology>
    </subcellularLocation>
</comment>
<feature type="coiled-coil region" evidence="7">
    <location>
        <begin position="597"/>
        <end position="638"/>
    </location>
</feature>
<feature type="transmembrane region" description="Helical" evidence="9">
    <location>
        <begin position="236"/>
        <end position="256"/>
    </location>
</feature>
<keyword evidence="6 9" id="KW-0472">Membrane</keyword>
<feature type="transmembrane region" description="Helical" evidence="9">
    <location>
        <begin position="390"/>
        <end position="408"/>
    </location>
</feature>
<feature type="region of interest" description="Disordered" evidence="8">
    <location>
        <begin position="836"/>
        <end position="973"/>
    </location>
</feature>
<name>A0A553NTP1_TIGCA</name>
<dbReference type="Proteomes" id="UP000318571">
    <property type="component" value="Chromosome 1"/>
</dbReference>
<keyword evidence="7" id="KW-0175">Coiled coil</keyword>
<evidence type="ECO:0000313" key="11">
    <source>
        <dbReference type="EMBL" id="TRY68794.1"/>
    </source>
</evidence>
<keyword evidence="3 9" id="KW-0812">Transmembrane</keyword>
<feature type="domain" description="Amino acid transporter transmembrane" evidence="10">
    <location>
        <begin position="54"/>
        <end position="466"/>
    </location>
</feature>
<dbReference type="PANTHER" id="PTHR22950">
    <property type="entry name" value="AMINO ACID TRANSPORTER"/>
    <property type="match status" value="1"/>
</dbReference>
<keyword evidence="2" id="KW-0813">Transport</keyword>
<dbReference type="GO" id="GO:0015179">
    <property type="term" value="F:L-amino acid transmembrane transporter activity"/>
    <property type="evidence" value="ECO:0007669"/>
    <property type="project" value="TreeGrafter"/>
</dbReference>
<dbReference type="Pfam" id="PF01490">
    <property type="entry name" value="Aa_trans"/>
    <property type="match status" value="1"/>
</dbReference>
<feature type="compositionally biased region" description="Basic and acidic residues" evidence="8">
    <location>
        <begin position="867"/>
        <end position="882"/>
    </location>
</feature>
<evidence type="ECO:0000256" key="1">
    <source>
        <dbReference type="ARBA" id="ARBA00004141"/>
    </source>
</evidence>
<dbReference type="GO" id="GO:0016020">
    <property type="term" value="C:membrane"/>
    <property type="evidence" value="ECO:0007669"/>
    <property type="project" value="UniProtKB-SubCell"/>
</dbReference>
<feature type="transmembrane region" description="Helical" evidence="9">
    <location>
        <begin position="125"/>
        <end position="150"/>
    </location>
</feature>
<evidence type="ECO:0000256" key="3">
    <source>
        <dbReference type="ARBA" id="ARBA00022692"/>
    </source>
</evidence>
<organism evidence="11 12">
    <name type="scientific">Tigriopus californicus</name>
    <name type="common">Marine copepod</name>
    <dbReference type="NCBI Taxonomy" id="6832"/>
    <lineage>
        <taxon>Eukaryota</taxon>
        <taxon>Metazoa</taxon>
        <taxon>Ecdysozoa</taxon>
        <taxon>Arthropoda</taxon>
        <taxon>Crustacea</taxon>
        <taxon>Multicrustacea</taxon>
        <taxon>Hexanauplia</taxon>
        <taxon>Copepoda</taxon>
        <taxon>Harpacticoida</taxon>
        <taxon>Harpacticidae</taxon>
        <taxon>Tigriopus</taxon>
    </lineage>
</organism>
<dbReference type="STRING" id="6832.A0A553NTP1"/>
<reference evidence="11 12" key="1">
    <citation type="journal article" date="2018" name="Nat. Ecol. Evol.">
        <title>Genomic signatures of mitonuclear coevolution across populations of Tigriopus californicus.</title>
        <authorList>
            <person name="Barreto F.S."/>
            <person name="Watson E.T."/>
            <person name="Lima T.G."/>
            <person name="Willett C.S."/>
            <person name="Edmands S."/>
            <person name="Li W."/>
            <person name="Burton R.S."/>
        </authorList>
    </citation>
    <scope>NUCLEOTIDE SEQUENCE [LARGE SCALE GENOMIC DNA]</scope>
    <source>
        <strain evidence="11 12">San Diego</strain>
    </source>
</reference>
<dbReference type="EMBL" id="VCGU01000010">
    <property type="protein sequence ID" value="TRY68794.1"/>
    <property type="molecule type" value="Genomic_DNA"/>
</dbReference>
<dbReference type="OMA" id="HIVIASW"/>
<feature type="transmembrane region" description="Helical" evidence="9">
    <location>
        <begin position="81"/>
        <end position="104"/>
    </location>
</feature>
<feature type="compositionally biased region" description="Polar residues" evidence="8">
    <location>
        <begin position="836"/>
        <end position="851"/>
    </location>
</feature>
<accession>A0A553NTP1</accession>
<dbReference type="OrthoDB" id="513400at2759"/>
<feature type="region of interest" description="Disordered" evidence="8">
    <location>
        <begin position="734"/>
        <end position="758"/>
    </location>
</feature>
<protein>
    <recommendedName>
        <fullName evidence="10">Amino acid transporter transmembrane domain-containing protein</fullName>
    </recommendedName>
</protein>
<comment type="caution">
    <text evidence="11">The sequence shown here is derived from an EMBL/GenBank/DDBJ whole genome shotgun (WGS) entry which is preliminary data.</text>
</comment>
<evidence type="ECO:0000259" key="10">
    <source>
        <dbReference type="Pfam" id="PF01490"/>
    </source>
</evidence>
<keyword evidence="12" id="KW-1185">Reference proteome</keyword>
<feature type="transmembrane region" description="Helical" evidence="9">
    <location>
        <begin position="318"/>
        <end position="337"/>
    </location>
</feature>
<keyword evidence="4" id="KW-0029">Amino-acid transport</keyword>
<sequence>MGGWACNMVWPDRREMGGSPRVLRYPLLMLLRRGLFGALRGLKAVYFPEASTMTMKSIITLANSIIGVSILAMPYCFKQCGIVLATLMVICSGLIVKLSCHILLKSAILARRRNYELLAFQTYGSLGKLCVEVCMIGFLMGTCIAFFVVMGDLAPPVVAKITGTASTANLRLVILIALGIFVTFPLSLLRNVESLSGLCTVSIGFYCFVLSHIVIASWPSLMHGSWTHLVNLWRPAGIFQCLPIFCTALSCQPQIFEIYDALPDPSLATMNDIVKGAVNLCSGCYICVGIFGYIAFAAVEVGGNVLTAFSSSVIVESIKIGFVLSVAVSFPLVIFPCRSSLHSLIYRKSKSLPKVENDVLISDNDADPLLNRGSNPNDSMVSNYIPPDRFNLMTAIILGITLTMGIMIPDIEFVLGLVGSTIGCVICTIFPALIFMKLTTKNTTERIAAQFCFVVGICILVLGTYVNLQEANKAPDIETKLAHQEEILNNIVSQPPLPKPANASGGDEVEADKVKIDKPSIQVKDENLGPKRIEPKEPEAPREDYADKPKAESEVKSVRSNNVTKDSTMKALPALETLKQELKVNKTLEAVKDVEEKIKWHDQQEKADKLIEELEKQKEEQKEILEEQKEVLKQMKEQMLPAMEGAPNVPRQDQAVNSNQEPEKSGQNQAPNGGQFHQEVLNNVNVPKNGLNIPLKNVEVNQQPNVPINEGQPSDHNKRVFNQVNVQLDQLQKEVPSKEEQNVPPNQDPGSHQKNSRIGDRPVVQENVPLNQGQVLANQDQNWPQNPSLGQLRVEKSNKPLVQESVNLNQGRIPVNQEQMPSQNFVRENQAHIEQQQPNDQNHQPLNQPNALPNIPVALNNQGDSEWEGHPKEADLSNHEHPSNGVIGNAPSDLNSKLRAPIEAGRPLRRSNKKLGGQNGGDSSSNQKAVNDKLPNVRSKFSPSSDLAKDVPSDQVVPVEGVARDLKEIRAET</sequence>
<feature type="transmembrane region" description="Helical" evidence="9">
    <location>
        <begin position="447"/>
        <end position="466"/>
    </location>
</feature>
<feature type="transmembrane region" description="Helical" evidence="9">
    <location>
        <begin position="195"/>
        <end position="216"/>
    </location>
</feature>
<dbReference type="AlphaFoldDB" id="A0A553NTP1"/>